<comment type="caution">
    <text evidence="1">The sequence shown here is derived from an EMBL/GenBank/DDBJ whole genome shotgun (WGS) entry which is preliminary data.</text>
</comment>
<dbReference type="InParanoid" id="A0A409XLZ8"/>
<dbReference type="Proteomes" id="UP000283269">
    <property type="component" value="Unassembled WGS sequence"/>
</dbReference>
<sequence>MFLAHKETVASIKRTAKKRYPDDQKGFFRYIECIDNLSSRNYTEKEEFEKQGDPEPGEHDYETKMEIKTLMI</sequence>
<gene>
    <name evidence="1" type="ORF">CVT25_000448</name>
</gene>
<keyword evidence="2" id="KW-1185">Reference proteome</keyword>
<dbReference type="EMBL" id="NHYD01001248">
    <property type="protein sequence ID" value="PPQ91803.1"/>
    <property type="molecule type" value="Genomic_DNA"/>
</dbReference>
<reference evidence="1 2" key="1">
    <citation type="journal article" date="2018" name="Evol. Lett.">
        <title>Horizontal gene cluster transfer increased hallucinogenic mushroom diversity.</title>
        <authorList>
            <person name="Reynolds H.T."/>
            <person name="Vijayakumar V."/>
            <person name="Gluck-Thaler E."/>
            <person name="Korotkin H.B."/>
            <person name="Matheny P.B."/>
            <person name="Slot J.C."/>
        </authorList>
    </citation>
    <scope>NUCLEOTIDE SEQUENCE [LARGE SCALE GENOMIC DNA]</scope>
    <source>
        <strain evidence="1 2">2631</strain>
    </source>
</reference>
<dbReference type="AlphaFoldDB" id="A0A409XLZ8"/>
<name>A0A409XLZ8_PSICY</name>
<evidence type="ECO:0000313" key="2">
    <source>
        <dbReference type="Proteomes" id="UP000283269"/>
    </source>
</evidence>
<proteinExistence type="predicted"/>
<evidence type="ECO:0000313" key="1">
    <source>
        <dbReference type="EMBL" id="PPQ91803.1"/>
    </source>
</evidence>
<protein>
    <submittedName>
        <fullName evidence="1">Uncharacterized protein</fullName>
    </submittedName>
</protein>
<organism evidence="1 2">
    <name type="scientific">Psilocybe cyanescens</name>
    <dbReference type="NCBI Taxonomy" id="93625"/>
    <lineage>
        <taxon>Eukaryota</taxon>
        <taxon>Fungi</taxon>
        <taxon>Dikarya</taxon>
        <taxon>Basidiomycota</taxon>
        <taxon>Agaricomycotina</taxon>
        <taxon>Agaricomycetes</taxon>
        <taxon>Agaricomycetidae</taxon>
        <taxon>Agaricales</taxon>
        <taxon>Agaricineae</taxon>
        <taxon>Strophariaceae</taxon>
        <taxon>Psilocybe</taxon>
    </lineage>
</organism>
<accession>A0A409XLZ8</accession>